<dbReference type="AlphaFoldDB" id="A0A1T5GS60"/>
<protein>
    <submittedName>
        <fullName evidence="1">Uncharacterized protein</fullName>
    </submittedName>
</protein>
<accession>A0A1T5GS60</accession>
<dbReference type="Proteomes" id="UP000190897">
    <property type="component" value="Unassembled WGS sequence"/>
</dbReference>
<dbReference type="EMBL" id="FUZA01000006">
    <property type="protein sequence ID" value="SKC11247.1"/>
    <property type="molecule type" value="Genomic_DNA"/>
</dbReference>
<sequence>MSPVERKELEEEIIYLKYILDFYSGSEGELSSLKGPRLEAHINGILDRLLELKSILDA</sequence>
<organism evidence="1 2">
    <name type="scientific">Dyadobacter psychrophilus</name>
    <dbReference type="NCBI Taxonomy" id="651661"/>
    <lineage>
        <taxon>Bacteria</taxon>
        <taxon>Pseudomonadati</taxon>
        <taxon>Bacteroidota</taxon>
        <taxon>Cytophagia</taxon>
        <taxon>Cytophagales</taxon>
        <taxon>Spirosomataceae</taxon>
        <taxon>Dyadobacter</taxon>
    </lineage>
</organism>
<keyword evidence="2" id="KW-1185">Reference proteome</keyword>
<evidence type="ECO:0000313" key="1">
    <source>
        <dbReference type="EMBL" id="SKC11247.1"/>
    </source>
</evidence>
<dbReference type="STRING" id="651661.SAMN05660293_04378"/>
<name>A0A1T5GS60_9BACT</name>
<proteinExistence type="predicted"/>
<reference evidence="2" key="1">
    <citation type="submission" date="2017-02" db="EMBL/GenBank/DDBJ databases">
        <authorList>
            <person name="Varghese N."/>
            <person name="Submissions S."/>
        </authorList>
    </citation>
    <scope>NUCLEOTIDE SEQUENCE [LARGE SCALE GENOMIC DNA]</scope>
    <source>
        <strain evidence="2">DSM 22270</strain>
    </source>
</reference>
<evidence type="ECO:0000313" key="2">
    <source>
        <dbReference type="Proteomes" id="UP000190897"/>
    </source>
</evidence>
<gene>
    <name evidence="1" type="ORF">SAMN05660293_04378</name>
</gene>